<dbReference type="AlphaFoldDB" id="A0A939NM07"/>
<name>A0A939NM07_KLEPN</name>
<comment type="caution">
    <text evidence="1">The sequence shown here is derived from an EMBL/GenBank/DDBJ whole genome shotgun (WGS) entry which is preliminary data.</text>
</comment>
<proteinExistence type="predicted"/>
<evidence type="ECO:0000313" key="2">
    <source>
        <dbReference type="Proteomes" id="UP000664267"/>
    </source>
</evidence>
<evidence type="ECO:0000313" key="1">
    <source>
        <dbReference type="EMBL" id="MBO2025346.1"/>
    </source>
</evidence>
<reference evidence="1" key="1">
    <citation type="submission" date="2021-03" db="EMBL/GenBank/DDBJ databases">
        <title>Molecular epidemiology and mechanisms of colistin and carbapenem resistance in Enterobacteriaceae from clinical isolates, the environment and porcine samples in Pretoria, South Africa.</title>
        <authorList>
            <person name="Bogoshi D."/>
            <person name="Mbelle N.M."/>
            <person name="Naidoo V."/>
            <person name="Osei Sekyere J."/>
        </authorList>
    </citation>
    <scope>NUCLEOTIDE SEQUENCE</scope>
    <source>
        <strain evidence="1">C029</strain>
    </source>
</reference>
<protein>
    <submittedName>
        <fullName evidence="1">Uncharacterized protein</fullName>
    </submittedName>
</protein>
<dbReference type="Proteomes" id="UP000664267">
    <property type="component" value="Unassembled WGS sequence"/>
</dbReference>
<dbReference type="EMBL" id="JAGETN010000001">
    <property type="protein sequence ID" value="MBO2025346.1"/>
    <property type="molecule type" value="Genomic_DNA"/>
</dbReference>
<gene>
    <name evidence="1" type="ORF">J4733_01345</name>
</gene>
<organism evidence="1 2">
    <name type="scientific">Klebsiella pneumoniae</name>
    <dbReference type="NCBI Taxonomy" id="573"/>
    <lineage>
        <taxon>Bacteria</taxon>
        <taxon>Pseudomonadati</taxon>
        <taxon>Pseudomonadota</taxon>
        <taxon>Gammaproteobacteria</taxon>
        <taxon>Enterobacterales</taxon>
        <taxon>Enterobacteriaceae</taxon>
        <taxon>Klebsiella/Raoultella group</taxon>
        <taxon>Klebsiella</taxon>
        <taxon>Klebsiella pneumoniae complex</taxon>
    </lineage>
</organism>
<sequence length="94" mass="11230">MRFMAAASYDKHQYGIPLWQSLEEAQSRFRDYLSCPTLIKVYDSMCRESVKRSSNLGEDFDEVVSLTFEIHFMGWEEQLAHVKRAFQNQFVKYY</sequence>
<accession>A0A939NM07</accession>